<keyword evidence="3" id="KW-1185">Reference proteome</keyword>
<gene>
    <name evidence="2" type="ORF">BC781_102190</name>
</gene>
<evidence type="ECO:0000313" key="2">
    <source>
        <dbReference type="EMBL" id="PWJ42646.1"/>
    </source>
</evidence>
<keyword evidence="1" id="KW-0732">Signal</keyword>
<sequence>MKLIALSTLFTILSFYANAQSKGSILQWRLETLHQFDFKKNSRIPMFITGVKFRTTFHKNWGVRTSVELYDTEKYKDKKRIQTLSSTAISLGLERVLWRKKQFIMYSALQGSYLNQDQINYRDDQGFTLKEKVNQEFIRTSLLTGFDYYLSQTLYIGLEYGGEVYAKIKSPSDPEGENLAFEAQSLNLRLGIYFQ</sequence>
<reference evidence="2 3" key="1">
    <citation type="submission" date="2018-03" db="EMBL/GenBank/DDBJ databases">
        <title>Genomic Encyclopedia of Archaeal and Bacterial Type Strains, Phase II (KMG-II): from individual species to whole genera.</title>
        <authorList>
            <person name="Goeker M."/>
        </authorList>
    </citation>
    <scope>NUCLEOTIDE SEQUENCE [LARGE SCALE GENOMIC DNA]</scope>
    <source>
        <strain evidence="2 3">DSM 28229</strain>
    </source>
</reference>
<dbReference type="AlphaFoldDB" id="A0A315ZAM7"/>
<dbReference type="EMBL" id="QGDO01000002">
    <property type="protein sequence ID" value="PWJ42646.1"/>
    <property type="molecule type" value="Genomic_DNA"/>
</dbReference>
<comment type="caution">
    <text evidence="2">The sequence shown here is derived from an EMBL/GenBank/DDBJ whole genome shotgun (WGS) entry which is preliminary data.</text>
</comment>
<accession>A0A315ZAM7</accession>
<proteinExistence type="predicted"/>
<organism evidence="2 3">
    <name type="scientific">Sediminitomix flava</name>
    <dbReference type="NCBI Taxonomy" id="379075"/>
    <lineage>
        <taxon>Bacteria</taxon>
        <taxon>Pseudomonadati</taxon>
        <taxon>Bacteroidota</taxon>
        <taxon>Cytophagia</taxon>
        <taxon>Cytophagales</taxon>
        <taxon>Flammeovirgaceae</taxon>
        <taxon>Sediminitomix</taxon>
    </lineage>
</organism>
<name>A0A315ZAM7_SEDFL</name>
<feature type="chain" id="PRO_5016462065" description="Outer membrane protein with beta-barrel domain" evidence="1">
    <location>
        <begin position="20"/>
        <end position="195"/>
    </location>
</feature>
<protein>
    <recommendedName>
        <fullName evidence="4">Outer membrane protein with beta-barrel domain</fullName>
    </recommendedName>
</protein>
<evidence type="ECO:0008006" key="4">
    <source>
        <dbReference type="Google" id="ProtNLM"/>
    </source>
</evidence>
<feature type="signal peptide" evidence="1">
    <location>
        <begin position="1"/>
        <end position="19"/>
    </location>
</feature>
<dbReference type="Proteomes" id="UP000245535">
    <property type="component" value="Unassembled WGS sequence"/>
</dbReference>
<evidence type="ECO:0000313" key="3">
    <source>
        <dbReference type="Proteomes" id="UP000245535"/>
    </source>
</evidence>
<dbReference type="RefSeq" id="WP_146201650.1">
    <property type="nucleotide sequence ID" value="NZ_QGDO01000002.1"/>
</dbReference>
<evidence type="ECO:0000256" key="1">
    <source>
        <dbReference type="SAM" id="SignalP"/>
    </source>
</evidence>